<dbReference type="RefSeq" id="WP_122963502.1">
    <property type="nucleotide sequence ID" value="NZ_BJMH01000009.1"/>
</dbReference>
<dbReference type="FunFam" id="3.40.50.300:FF:000016">
    <property type="entry name" value="Oligopeptide ABC transporter ATP-binding component"/>
    <property type="match status" value="1"/>
</dbReference>
<evidence type="ECO:0000256" key="2">
    <source>
        <dbReference type="ARBA" id="ARBA00005417"/>
    </source>
</evidence>
<accession>A0A4Y3PNA3</accession>
<dbReference type="GO" id="GO:0005524">
    <property type="term" value="F:ATP binding"/>
    <property type="evidence" value="ECO:0007669"/>
    <property type="project" value="UniProtKB-KW"/>
</dbReference>
<dbReference type="PROSITE" id="PS50893">
    <property type="entry name" value="ABC_TRANSPORTER_2"/>
    <property type="match status" value="1"/>
</dbReference>
<dbReference type="InterPro" id="IPR017871">
    <property type="entry name" value="ABC_transporter-like_CS"/>
</dbReference>
<evidence type="ECO:0000259" key="8">
    <source>
        <dbReference type="PROSITE" id="PS50893"/>
    </source>
</evidence>
<dbReference type="SUPFAM" id="SSF52540">
    <property type="entry name" value="P-loop containing nucleoside triphosphate hydrolases"/>
    <property type="match status" value="1"/>
</dbReference>
<name>A0A4Y3PNA3_BREPA</name>
<dbReference type="EMBL" id="BJMH01000009">
    <property type="protein sequence ID" value="GEB32808.1"/>
    <property type="molecule type" value="Genomic_DNA"/>
</dbReference>
<dbReference type="PROSITE" id="PS00211">
    <property type="entry name" value="ABC_TRANSPORTER_1"/>
    <property type="match status" value="1"/>
</dbReference>
<dbReference type="InterPro" id="IPR003439">
    <property type="entry name" value="ABC_transporter-like_ATP-bd"/>
</dbReference>
<keyword evidence="4" id="KW-1003">Cell membrane</keyword>
<keyword evidence="6 9" id="KW-0067">ATP-binding</keyword>
<keyword evidence="5" id="KW-0547">Nucleotide-binding</keyword>
<dbReference type="Pfam" id="PF08352">
    <property type="entry name" value="oligo_HPY"/>
    <property type="match status" value="1"/>
</dbReference>
<dbReference type="CDD" id="cd03257">
    <property type="entry name" value="ABC_NikE_OppD_transporters"/>
    <property type="match status" value="1"/>
</dbReference>
<feature type="domain" description="ABC transporter" evidence="8">
    <location>
        <begin position="6"/>
        <end position="257"/>
    </location>
</feature>
<comment type="subcellular location">
    <subcellularLocation>
        <location evidence="1">Cell membrane</location>
        <topology evidence="1">Peripheral membrane protein</topology>
    </subcellularLocation>
</comment>
<dbReference type="NCBIfam" id="TIGR01727">
    <property type="entry name" value="oligo_HPY"/>
    <property type="match status" value="1"/>
</dbReference>
<dbReference type="InterPro" id="IPR013563">
    <property type="entry name" value="Oligopep_ABC_C"/>
</dbReference>
<gene>
    <name evidence="9" type="ORF">BPA01_23880</name>
</gene>
<dbReference type="GO" id="GO:0016887">
    <property type="term" value="F:ATP hydrolysis activity"/>
    <property type="evidence" value="ECO:0007669"/>
    <property type="project" value="InterPro"/>
</dbReference>
<organism evidence="9 10">
    <name type="scientific">Brevibacillus parabrevis</name>
    <dbReference type="NCBI Taxonomy" id="54914"/>
    <lineage>
        <taxon>Bacteria</taxon>
        <taxon>Bacillati</taxon>
        <taxon>Bacillota</taxon>
        <taxon>Bacilli</taxon>
        <taxon>Bacillales</taxon>
        <taxon>Paenibacillaceae</taxon>
        <taxon>Brevibacillus</taxon>
    </lineage>
</organism>
<dbReference type="Pfam" id="PF00005">
    <property type="entry name" value="ABC_tran"/>
    <property type="match status" value="1"/>
</dbReference>
<dbReference type="GO" id="GO:0015833">
    <property type="term" value="P:peptide transport"/>
    <property type="evidence" value="ECO:0007669"/>
    <property type="project" value="InterPro"/>
</dbReference>
<evidence type="ECO:0000313" key="9">
    <source>
        <dbReference type="EMBL" id="GEB32808.1"/>
    </source>
</evidence>
<sequence length="338" mass="36580">MNQPILTVDGLHVAFHSQRGEVHAVRGVSFCLQKQETLAIVGESGSGKSVTAKAIMRLLPKQSTSIPAGQITYAGQNVLALPPRELQSLRGAEISMVFQDPMTSLNPTMTIGQQLVEGISKHQRLDKAAAYEKAVNMLQLVGIPNAQERIRAYPHHFSGGMRQRVGIAMALACDPKVLIADEPTTALDVTVQAQILELMKSLQQRTGTGIILITHDLGVVANMAQKVAVMYAGEVVETGPIAEIFYRPKHPYTWGLLRSMPRLDAAGTEPLIPIPGTPPDLARQQQGCPFAPRCAHVMKVCKHFSPPLTEVSSGHTAKCWLLDQRAQQQERLAGVAGG</sequence>
<evidence type="ECO:0000256" key="3">
    <source>
        <dbReference type="ARBA" id="ARBA00022448"/>
    </source>
</evidence>
<evidence type="ECO:0000256" key="6">
    <source>
        <dbReference type="ARBA" id="ARBA00022840"/>
    </source>
</evidence>
<proteinExistence type="inferred from homology"/>
<reference evidence="9 10" key="1">
    <citation type="submission" date="2019-06" db="EMBL/GenBank/DDBJ databases">
        <title>Whole genome shotgun sequence of Brevibacillus parabrevis NBRC 12334.</title>
        <authorList>
            <person name="Hosoyama A."/>
            <person name="Uohara A."/>
            <person name="Ohji S."/>
            <person name="Ichikawa N."/>
        </authorList>
    </citation>
    <scope>NUCLEOTIDE SEQUENCE [LARGE SCALE GENOMIC DNA]</scope>
    <source>
        <strain evidence="9 10">NBRC 12334</strain>
    </source>
</reference>
<evidence type="ECO:0000256" key="1">
    <source>
        <dbReference type="ARBA" id="ARBA00004202"/>
    </source>
</evidence>
<dbReference type="Gene3D" id="3.40.50.300">
    <property type="entry name" value="P-loop containing nucleotide triphosphate hydrolases"/>
    <property type="match status" value="1"/>
</dbReference>
<dbReference type="InterPro" id="IPR050388">
    <property type="entry name" value="ABC_Ni/Peptide_Import"/>
</dbReference>
<dbReference type="AlphaFoldDB" id="A0A4Y3PNA3"/>
<dbReference type="PANTHER" id="PTHR43297:SF2">
    <property type="entry name" value="DIPEPTIDE TRANSPORT ATP-BINDING PROTEIN DPPD"/>
    <property type="match status" value="1"/>
</dbReference>
<keyword evidence="3" id="KW-0813">Transport</keyword>
<protein>
    <submittedName>
        <fullName evidence="9">ABC transporter ATP-binding protein</fullName>
    </submittedName>
</protein>
<evidence type="ECO:0000256" key="7">
    <source>
        <dbReference type="ARBA" id="ARBA00023136"/>
    </source>
</evidence>
<keyword evidence="10" id="KW-1185">Reference proteome</keyword>
<evidence type="ECO:0000313" key="10">
    <source>
        <dbReference type="Proteomes" id="UP000316882"/>
    </source>
</evidence>
<evidence type="ECO:0000256" key="4">
    <source>
        <dbReference type="ARBA" id="ARBA00022475"/>
    </source>
</evidence>
<dbReference type="InterPro" id="IPR027417">
    <property type="entry name" value="P-loop_NTPase"/>
</dbReference>
<comment type="similarity">
    <text evidence="2">Belongs to the ABC transporter superfamily.</text>
</comment>
<dbReference type="SMART" id="SM00382">
    <property type="entry name" value="AAA"/>
    <property type="match status" value="1"/>
</dbReference>
<comment type="caution">
    <text evidence="9">The sequence shown here is derived from an EMBL/GenBank/DDBJ whole genome shotgun (WGS) entry which is preliminary data.</text>
</comment>
<keyword evidence="7" id="KW-0472">Membrane</keyword>
<dbReference type="GO" id="GO:0005886">
    <property type="term" value="C:plasma membrane"/>
    <property type="evidence" value="ECO:0007669"/>
    <property type="project" value="UniProtKB-SubCell"/>
</dbReference>
<dbReference type="PANTHER" id="PTHR43297">
    <property type="entry name" value="OLIGOPEPTIDE TRANSPORT ATP-BINDING PROTEIN APPD"/>
    <property type="match status" value="1"/>
</dbReference>
<evidence type="ECO:0000256" key="5">
    <source>
        <dbReference type="ARBA" id="ARBA00022741"/>
    </source>
</evidence>
<dbReference type="InterPro" id="IPR003593">
    <property type="entry name" value="AAA+_ATPase"/>
</dbReference>
<dbReference type="Proteomes" id="UP000316882">
    <property type="component" value="Unassembled WGS sequence"/>
</dbReference>